<dbReference type="SUPFAM" id="SSF116842">
    <property type="entry name" value="XseB-like"/>
    <property type="match status" value="1"/>
</dbReference>
<proteinExistence type="inferred from homology"/>
<evidence type="ECO:0000256" key="1">
    <source>
        <dbReference type="ARBA" id="ARBA00009998"/>
    </source>
</evidence>
<evidence type="ECO:0000313" key="7">
    <source>
        <dbReference type="EMBL" id="MDO3383370.1"/>
    </source>
</evidence>
<dbReference type="PIRSF" id="PIRSF006488">
    <property type="entry name" value="Exonuc_VII_S"/>
    <property type="match status" value="1"/>
</dbReference>
<organism evidence="7 8">
    <name type="scientific">Gilvimarinus algae</name>
    <dbReference type="NCBI Taxonomy" id="3058037"/>
    <lineage>
        <taxon>Bacteria</taxon>
        <taxon>Pseudomonadati</taxon>
        <taxon>Pseudomonadota</taxon>
        <taxon>Gammaproteobacteria</taxon>
        <taxon>Cellvibrionales</taxon>
        <taxon>Cellvibrionaceae</taxon>
        <taxon>Gilvimarinus</taxon>
    </lineage>
</organism>
<evidence type="ECO:0000256" key="2">
    <source>
        <dbReference type="ARBA" id="ARBA00022490"/>
    </source>
</evidence>
<dbReference type="Pfam" id="PF02609">
    <property type="entry name" value="Exonuc_VII_S"/>
    <property type="match status" value="1"/>
</dbReference>
<name>A0ABT8TH87_9GAMM</name>
<evidence type="ECO:0000313" key="8">
    <source>
        <dbReference type="Proteomes" id="UP001168380"/>
    </source>
</evidence>
<dbReference type="NCBIfam" id="TIGR01280">
    <property type="entry name" value="xseB"/>
    <property type="match status" value="1"/>
</dbReference>
<dbReference type="InterPro" id="IPR037004">
    <property type="entry name" value="Exonuc_VII_ssu_sf"/>
</dbReference>
<dbReference type="Gene3D" id="1.10.287.1040">
    <property type="entry name" value="Exonuclease VII, small subunit"/>
    <property type="match status" value="1"/>
</dbReference>
<evidence type="ECO:0000256" key="5">
    <source>
        <dbReference type="ARBA" id="ARBA00022839"/>
    </source>
</evidence>
<sequence>MPAKKKALDLEASLNELETIVARMESGELTLEQSLEAFEQGIKLTRECQQRLTQAEQQVQALIAQNGEPVLTDFDAPDNP</sequence>
<evidence type="ECO:0000256" key="3">
    <source>
        <dbReference type="ARBA" id="ARBA00022722"/>
    </source>
</evidence>
<dbReference type="Proteomes" id="UP001168380">
    <property type="component" value="Unassembled WGS sequence"/>
</dbReference>
<keyword evidence="3 6" id="KW-0540">Nuclease</keyword>
<keyword evidence="5 6" id="KW-0269">Exonuclease</keyword>
<dbReference type="HAMAP" id="MF_00337">
    <property type="entry name" value="Exonuc_7_S"/>
    <property type="match status" value="1"/>
</dbReference>
<gene>
    <name evidence="6" type="primary">xseB</name>
    <name evidence="7" type="ORF">QWI16_14400</name>
</gene>
<dbReference type="GO" id="GO:0008855">
    <property type="term" value="F:exodeoxyribonuclease VII activity"/>
    <property type="evidence" value="ECO:0007669"/>
    <property type="project" value="UniProtKB-EC"/>
</dbReference>
<dbReference type="PANTHER" id="PTHR34137">
    <property type="entry name" value="EXODEOXYRIBONUCLEASE 7 SMALL SUBUNIT"/>
    <property type="match status" value="1"/>
</dbReference>
<evidence type="ECO:0000256" key="4">
    <source>
        <dbReference type="ARBA" id="ARBA00022801"/>
    </source>
</evidence>
<keyword evidence="8" id="KW-1185">Reference proteome</keyword>
<accession>A0ABT8TH87</accession>
<comment type="caution">
    <text evidence="7">The sequence shown here is derived from an EMBL/GenBank/DDBJ whole genome shotgun (WGS) entry which is preliminary data.</text>
</comment>
<dbReference type="EC" id="3.1.11.6" evidence="6"/>
<comment type="similarity">
    <text evidence="1 6">Belongs to the XseB family.</text>
</comment>
<dbReference type="PANTHER" id="PTHR34137:SF1">
    <property type="entry name" value="EXODEOXYRIBONUCLEASE 7 SMALL SUBUNIT"/>
    <property type="match status" value="1"/>
</dbReference>
<dbReference type="InterPro" id="IPR003761">
    <property type="entry name" value="Exonuc_VII_S"/>
</dbReference>
<protein>
    <recommendedName>
        <fullName evidence="6">Exodeoxyribonuclease 7 small subunit</fullName>
        <ecNumber evidence="6">3.1.11.6</ecNumber>
    </recommendedName>
    <alternativeName>
        <fullName evidence="6">Exodeoxyribonuclease VII small subunit</fullName>
        <shortName evidence="6">Exonuclease VII small subunit</shortName>
    </alternativeName>
</protein>
<reference evidence="7" key="1">
    <citation type="submission" date="2023-07" db="EMBL/GenBank/DDBJ databases">
        <title>Gilvimarinus algae sp. nov., isolated from the surface of Kelp.</title>
        <authorList>
            <person name="Sun Y.Y."/>
            <person name="Gong Y."/>
            <person name="Du Z.J."/>
        </authorList>
    </citation>
    <scope>NUCLEOTIDE SEQUENCE</scope>
    <source>
        <strain evidence="7">SDUM040014</strain>
    </source>
</reference>
<comment type="function">
    <text evidence="6">Bidirectionally degrades single-stranded DNA into large acid-insoluble oligonucleotides, which are then degraded further into small acid-soluble oligonucleotides.</text>
</comment>
<keyword evidence="2 6" id="KW-0963">Cytoplasm</keyword>
<dbReference type="RefSeq" id="WP_302714139.1">
    <property type="nucleotide sequence ID" value="NZ_JAULRT010000060.1"/>
</dbReference>
<keyword evidence="4 6" id="KW-0378">Hydrolase</keyword>
<dbReference type="NCBIfam" id="NF002140">
    <property type="entry name" value="PRK00977.1-4"/>
    <property type="match status" value="1"/>
</dbReference>
<evidence type="ECO:0000256" key="6">
    <source>
        <dbReference type="HAMAP-Rule" id="MF_00337"/>
    </source>
</evidence>
<dbReference type="EMBL" id="JAULRT010000060">
    <property type="protein sequence ID" value="MDO3383370.1"/>
    <property type="molecule type" value="Genomic_DNA"/>
</dbReference>
<comment type="subunit">
    <text evidence="6">Heterooligomer composed of large and small subunits.</text>
</comment>
<comment type="catalytic activity">
    <reaction evidence="6">
        <text>Exonucleolytic cleavage in either 5'- to 3'- or 3'- to 5'-direction to yield nucleoside 5'-phosphates.</text>
        <dbReference type="EC" id="3.1.11.6"/>
    </reaction>
</comment>
<comment type="subcellular location">
    <subcellularLocation>
        <location evidence="6">Cytoplasm</location>
    </subcellularLocation>
</comment>